<dbReference type="Proteomes" id="UP000281553">
    <property type="component" value="Unassembled WGS sequence"/>
</dbReference>
<proteinExistence type="predicted"/>
<dbReference type="EMBL" id="UYRU01076685">
    <property type="protein sequence ID" value="VDN27213.1"/>
    <property type="molecule type" value="Genomic_DNA"/>
</dbReference>
<evidence type="ECO:0000313" key="3">
    <source>
        <dbReference type="Proteomes" id="UP000281553"/>
    </source>
</evidence>
<evidence type="ECO:0008006" key="4">
    <source>
        <dbReference type="Google" id="ProtNLM"/>
    </source>
</evidence>
<organism evidence="2 3">
    <name type="scientific">Dibothriocephalus latus</name>
    <name type="common">Fish tapeworm</name>
    <name type="synonym">Diphyllobothrium latum</name>
    <dbReference type="NCBI Taxonomy" id="60516"/>
    <lineage>
        <taxon>Eukaryota</taxon>
        <taxon>Metazoa</taxon>
        <taxon>Spiralia</taxon>
        <taxon>Lophotrochozoa</taxon>
        <taxon>Platyhelminthes</taxon>
        <taxon>Cestoda</taxon>
        <taxon>Eucestoda</taxon>
        <taxon>Diphyllobothriidea</taxon>
        <taxon>Diphyllobothriidae</taxon>
        <taxon>Dibothriocephalus</taxon>
    </lineage>
</organism>
<keyword evidence="1" id="KW-0732">Signal</keyword>
<evidence type="ECO:0000256" key="1">
    <source>
        <dbReference type="SAM" id="SignalP"/>
    </source>
</evidence>
<keyword evidence="3" id="KW-1185">Reference proteome</keyword>
<protein>
    <recommendedName>
        <fullName evidence="4">Secreted protein</fullName>
    </recommendedName>
</protein>
<feature type="signal peptide" evidence="1">
    <location>
        <begin position="1"/>
        <end position="25"/>
    </location>
</feature>
<name>A0A3P7MTP2_DIBLA</name>
<reference evidence="2 3" key="1">
    <citation type="submission" date="2018-11" db="EMBL/GenBank/DDBJ databases">
        <authorList>
            <consortium name="Pathogen Informatics"/>
        </authorList>
    </citation>
    <scope>NUCLEOTIDE SEQUENCE [LARGE SCALE GENOMIC DNA]</scope>
</reference>
<dbReference type="AlphaFoldDB" id="A0A3P7MTP2"/>
<feature type="chain" id="PRO_5018234442" description="Secreted protein" evidence="1">
    <location>
        <begin position="26"/>
        <end position="88"/>
    </location>
</feature>
<evidence type="ECO:0000313" key="2">
    <source>
        <dbReference type="EMBL" id="VDN27213.1"/>
    </source>
</evidence>
<sequence>MIKVLHCTAWWGIEIDLCFICRTLSFCFAQVGGSARNATTTFSIRNYRNQNQTVLSPAPTIDLLWLWEINWKNSYCASSYAPYTVRPH</sequence>
<accession>A0A3P7MTP2</accession>
<gene>
    <name evidence="2" type="ORF">DILT_LOCUS14963</name>
</gene>